<dbReference type="Pfam" id="PF01729">
    <property type="entry name" value="QRPTase_C"/>
    <property type="match status" value="1"/>
</dbReference>
<dbReference type="GO" id="GO:0004514">
    <property type="term" value="F:nicotinate-nucleotide diphosphorylase (carboxylating) activity"/>
    <property type="evidence" value="ECO:0007669"/>
    <property type="project" value="UniProtKB-EC"/>
</dbReference>
<dbReference type="FunFam" id="3.20.20.70:FF:000030">
    <property type="entry name" value="Nicotinate-nucleotide pyrophosphorylase, carboxylating"/>
    <property type="match status" value="1"/>
</dbReference>
<dbReference type="PIRSF" id="PIRSF006250">
    <property type="entry name" value="NadC_ModD"/>
    <property type="match status" value="1"/>
</dbReference>
<evidence type="ECO:0000256" key="7">
    <source>
        <dbReference type="ARBA" id="ARBA00022676"/>
    </source>
</evidence>
<keyword evidence="6" id="KW-0662">Pyridine nucleotide biosynthesis</keyword>
<evidence type="ECO:0000313" key="15">
    <source>
        <dbReference type="EMBL" id="HHI98018.1"/>
    </source>
</evidence>
<comment type="catalytic activity">
    <reaction evidence="10">
        <text>nicotinate beta-D-ribonucleotide + CO2 + diphosphate = quinolinate + 5-phospho-alpha-D-ribose 1-diphosphate + 2 H(+)</text>
        <dbReference type="Rhea" id="RHEA:12733"/>
        <dbReference type="ChEBI" id="CHEBI:15378"/>
        <dbReference type="ChEBI" id="CHEBI:16526"/>
        <dbReference type="ChEBI" id="CHEBI:29959"/>
        <dbReference type="ChEBI" id="CHEBI:33019"/>
        <dbReference type="ChEBI" id="CHEBI:57502"/>
        <dbReference type="ChEBI" id="CHEBI:58017"/>
        <dbReference type="EC" id="2.4.2.19"/>
    </reaction>
</comment>
<evidence type="ECO:0000256" key="6">
    <source>
        <dbReference type="ARBA" id="ARBA00022642"/>
    </source>
</evidence>
<evidence type="ECO:0000256" key="10">
    <source>
        <dbReference type="ARBA" id="ARBA00047445"/>
    </source>
</evidence>
<dbReference type="EC" id="2.4.2.19" evidence="5"/>
<dbReference type="InterPro" id="IPR013785">
    <property type="entry name" value="Aldolase_TIM"/>
</dbReference>
<evidence type="ECO:0000259" key="14">
    <source>
        <dbReference type="Pfam" id="PF02749"/>
    </source>
</evidence>
<dbReference type="AlphaFoldDB" id="A0A7V5P1M6"/>
<comment type="pathway">
    <text evidence="2">Cofactor biosynthesis; NAD(+) biosynthesis; nicotinate D-ribonucleotide from quinolinate: step 1/1.</text>
</comment>
<evidence type="ECO:0000256" key="12">
    <source>
        <dbReference type="PIRNR" id="PIRNR006250"/>
    </source>
</evidence>
<evidence type="ECO:0000256" key="1">
    <source>
        <dbReference type="ARBA" id="ARBA00003237"/>
    </source>
</evidence>
<comment type="caution">
    <text evidence="15">The sequence shown here is derived from an EMBL/GenBank/DDBJ whole genome shotgun (WGS) entry which is preliminary data.</text>
</comment>
<dbReference type="InterPro" id="IPR002638">
    <property type="entry name" value="Quinolinate_PRibosylTrfase_C"/>
</dbReference>
<dbReference type="InterPro" id="IPR036068">
    <property type="entry name" value="Nicotinate_pribotase-like_C"/>
</dbReference>
<evidence type="ECO:0000259" key="13">
    <source>
        <dbReference type="Pfam" id="PF01729"/>
    </source>
</evidence>
<gene>
    <name evidence="15" type="primary">nadC</name>
    <name evidence="15" type="ORF">ENJ96_09235</name>
</gene>
<dbReference type="SUPFAM" id="SSF51690">
    <property type="entry name" value="Nicotinate/Quinolinate PRTase C-terminal domain-like"/>
    <property type="match status" value="1"/>
</dbReference>
<dbReference type="GO" id="GO:0009435">
    <property type="term" value="P:NAD+ biosynthetic process"/>
    <property type="evidence" value="ECO:0007669"/>
    <property type="project" value="UniProtKB-UniPathway"/>
</dbReference>
<dbReference type="NCBIfam" id="TIGR00078">
    <property type="entry name" value="nadC"/>
    <property type="match status" value="1"/>
</dbReference>
<proteinExistence type="inferred from homology"/>
<dbReference type="GO" id="GO:0005737">
    <property type="term" value="C:cytoplasm"/>
    <property type="evidence" value="ECO:0007669"/>
    <property type="project" value="TreeGrafter"/>
</dbReference>
<organism evidence="15">
    <name type="scientific">Thermodesulfatator atlanticus</name>
    <dbReference type="NCBI Taxonomy" id="501497"/>
    <lineage>
        <taxon>Bacteria</taxon>
        <taxon>Pseudomonadati</taxon>
        <taxon>Thermodesulfobacteriota</taxon>
        <taxon>Thermodesulfobacteria</taxon>
        <taxon>Thermodesulfobacteriales</taxon>
        <taxon>Thermodesulfatatoraceae</taxon>
        <taxon>Thermodesulfatator</taxon>
    </lineage>
</organism>
<name>A0A7V5P1M6_9BACT</name>
<keyword evidence="7 12" id="KW-0328">Glycosyltransferase</keyword>
<dbReference type="GO" id="GO:0034213">
    <property type="term" value="P:quinolinate catabolic process"/>
    <property type="evidence" value="ECO:0007669"/>
    <property type="project" value="TreeGrafter"/>
</dbReference>
<dbReference type="InterPro" id="IPR004393">
    <property type="entry name" value="NadC"/>
</dbReference>
<comment type="similarity">
    <text evidence="3 12">Belongs to the NadC/ModD family.</text>
</comment>
<dbReference type="Pfam" id="PF02749">
    <property type="entry name" value="QRPTase_N"/>
    <property type="match status" value="1"/>
</dbReference>
<dbReference type="UniPathway" id="UPA00253">
    <property type="reaction ID" value="UER00331"/>
</dbReference>
<evidence type="ECO:0000256" key="11">
    <source>
        <dbReference type="ARBA" id="ARBA00069173"/>
    </source>
</evidence>
<dbReference type="PANTHER" id="PTHR32179:SF3">
    <property type="entry name" value="NICOTINATE-NUCLEOTIDE PYROPHOSPHORYLASE [CARBOXYLATING]"/>
    <property type="match status" value="1"/>
</dbReference>
<dbReference type="Gene3D" id="3.20.20.70">
    <property type="entry name" value="Aldolase class I"/>
    <property type="match status" value="1"/>
</dbReference>
<reference evidence="15" key="1">
    <citation type="journal article" date="2020" name="mSystems">
        <title>Genome- and Community-Level Interaction Insights into Carbon Utilization and Element Cycling Functions of Hydrothermarchaeota in Hydrothermal Sediment.</title>
        <authorList>
            <person name="Zhou Z."/>
            <person name="Liu Y."/>
            <person name="Xu W."/>
            <person name="Pan J."/>
            <person name="Luo Z.H."/>
            <person name="Li M."/>
        </authorList>
    </citation>
    <scope>NUCLEOTIDE SEQUENCE [LARGE SCALE GENOMIC DNA]</scope>
    <source>
        <strain evidence="15">HyVt-533</strain>
    </source>
</reference>
<keyword evidence="8 12" id="KW-0808">Transferase</keyword>
<evidence type="ECO:0000256" key="2">
    <source>
        <dbReference type="ARBA" id="ARBA00004893"/>
    </source>
</evidence>
<dbReference type="EMBL" id="DROK01000272">
    <property type="protein sequence ID" value="HHI98018.1"/>
    <property type="molecule type" value="Genomic_DNA"/>
</dbReference>
<dbReference type="Gene3D" id="3.90.1170.20">
    <property type="entry name" value="Quinolinate phosphoribosyl transferase, N-terminal domain"/>
    <property type="match status" value="1"/>
</dbReference>
<dbReference type="Proteomes" id="UP000886101">
    <property type="component" value="Unassembled WGS sequence"/>
</dbReference>
<comment type="subunit">
    <text evidence="4">Hexamer formed by 3 homodimers.</text>
</comment>
<dbReference type="CDD" id="cd01572">
    <property type="entry name" value="QPRTase"/>
    <property type="match status" value="1"/>
</dbReference>
<dbReference type="InterPro" id="IPR022412">
    <property type="entry name" value="Quinolinate_PRibosylTrfase_N"/>
</dbReference>
<dbReference type="InterPro" id="IPR037128">
    <property type="entry name" value="Quinolinate_PRibosylTase_N_sf"/>
</dbReference>
<evidence type="ECO:0000256" key="9">
    <source>
        <dbReference type="ARBA" id="ARBA00033102"/>
    </source>
</evidence>
<protein>
    <recommendedName>
        <fullName evidence="11">Probable nicotinate-nucleotide pyrophosphorylase [carboxylating]</fullName>
        <ecNumber evidence="5">2.4.2.19</ecNumber>
    </recommendedName>
    <alternativeName>
        <fullName evidence="9">Quinolinate phosphoribosyltransferase [decarboxylating]</fullName>
    </alternativeName>
</protein>
<evidence type="ECO:0000256" key="8">
    <source>
        <dbReference type="ARBA" id="ARBA00022679"/>
    </source>
</evidence>
<dbReference type="PANTHER" id="PTHR32179">
    <property type="entry name" value="NICOTINATE-NUCLEOTIDE PYROPHOSPHORYLASE [CARBOXYLATING]"/>
    <property type="match status" value="1"/>
</dbReference>
<comment type="function">
    <text evidence="1">Involved in the catabolism of quinolinic acid (QA).</text>
</comment>
<evidence type="ECO:0000256" key="4">
    <source>
        <dbReference type="ARBA" id="ARBA00011218"/>
    </source>
</evidence>
<feature type="domain" description="Quinolinate phosphoribosyl transferase N-terminal" evidence="14">
    <location>
        <begin position="27"/>
        <end position="112"/>
    </location>
</feature>
<dbReference type="SUPFAM" id="SSF54675">
    <property type="entry name" value="Nicotinate/Quinolinate PRTase N-terminal domain-like"/>
    <property type="match status" value="1"/>
</dbReference>
<evidence type="ECO:0000256" key="3">
    <source>
        <dbReference type="ARBA" id="ARBA00009400"/>
    </source>
</evidence>
<accession>A0A7V5P1M6</accession>
<feature type="domain" description="Quinolinate phosphoribosyl transferase C-terminal" evidence="13">
    <location>
        <begin position="114"/>
        <end position="282"/>
    </location>
</feature>
<dbReference type="InterPro" id="IPR027277">
    <property type="entry name" value="NadC/ModD"/>
</dbReference>
<sequence length="288" mass="31279">MPLIPPHPLLYKALVVEALKEDLGHGDVTTNALIEEGQQGVGHLRAKEELILCGLEVARLVFRCIDESLAFVPFKRDGERVLKGEVVAELRGRVSSILKGERVALNFLQHLSGVATLTNKFVEAVKGFPVKIVDTRKTLPGFRVLEKYAVVCGGGSNHRFGLSDGVLIKDNHIKACGSIKEALARARARLPHVYKIEIEVKDLKELKEALAAGADAVLLDNMDLETLKEAVKLARKIKKDVILEASGGVRLENVRDIAASGVDLISIGRLTHSAPAVDLHLKIVALLP</sequence>
<evidence type="ECO:0000256" key="5">
    <source>
        <dbReference type="ARBA" id="ARBA00011944"/>
    </source>
</evidence>
<dbReference type="FunFam" id="3.90.1170.20:FF:000001">
    <property type="entry name" value="Nicotinate-nucleotide diphosphorylase (Carboxylating)"/>
    <property type="match status" value="1"/>
</dbReference>